<dbReference type="SFLD" id="SFLDG00002">
    <property type="entry name" value="C1.7:_P-type_atpase_like"/>
    <property type="match status" value="1"/>
</dbReference>
<keyword evidence="4" id="KW-1278">Translocase</keyword>
<reference evidence="11 12" key="1">
    <citation type="journal article" date="2020" name="Microorganisms">
        <title>Osmotic Adaptation and Compatible Solute Biosynthesis of Phototrophic Bacteria as Revealed from Genome Analyses.</title>
        <authorList>
            <person name="Imhoff J.F."/>
            <person name="Rahn T."/>
            <person name="Kunzel S."/>
            <person name="Keller A."/>
            <person name="Neulinger S.C."/>
        </authorList>
    </citation>
    <scope>NUCLEOTIDE SEQUENCE [LARGE SCALE GENOMIC DNA]</scope>
    <source>
        <strain evidence="11 12">DSM 21303</strain>
    </source>
</reference>
<keyword evidence="9" id="KW-0547">Nucleotide-binding</keyword>
<dbReference type="InterPro" id="IPR044492">
    <property type="entry name" value="P_typ_ATPase_HD_dom"/>
</dbReference>
<evidence type="ECO:0000256" key="1">
    <source>
        <dbReference type="ARBA" id="ARBA00004370"/>
    </source>
</evidence>
<dbReference type="Gene3D" id="2.70.150.10">
    <property type="entry name" value="Calcium-transporting ATPase, cytoplasmic transduction domain A"/>
    <property type="match status" value="1"/>
</dbReference>
<evidence type="ECO:0000313" key="11">
    <source>
        <dbReference type="EMBL" id="MBK1646008.1"/>
    </source>
</evidence>
<dbReference type="GO" id="GO:0015086">
    <property type="term" value="F:cadmium ion transmembrane transporter activity"/>
    <property type="evidence" value="ECO:0007669"/>
    <property type="project" value="TreeGrafter"/>
</dbReference>
<keyword evidence="3" id="KW-0812">Transmembrane</keyword>
<dbReference type="SUPFAM" id="SSF81653">
    <property type="entry name" value="Calcium ATPase, transduction domain A"/>
    <property type="match status" value="1"/>
</dbReference>
<dbReference type="EC" id="7.2.2.12" evidence="7"/>
<evidence type="ECO:0000256" key="3">
    <source>
        <dbReference type="ARBA" id="ARBA00022692"/>
    </source>
</evidence>
<comment type="subcellular location">
    <subcellularLocation>
        <location evidence="9">Cell membrane</location>
    </subcellularLocation>
    <subcellularLocation>
        <location evidence="1">Membrane</location>
    </subcellularLocation>
</comment>
<evidence type="ECO:0000256" key="9">
    <source>
        <dbReference type="RuleBase" id="RU362081"/>
    </source>
</evidence>
<dbReference type="SUPFAM" id="SSF56784">
    <property type="entry name" value="HAD-like"/>
    <property type="match status" value="1"/>
</dbReference>
<keyword evidence="9" id="KW-1003">Cell membrane</keyword>
<dbReference type="GO" id="GO:0046872">
    <property type="term" value="F:metal ion binding"/>
    <property type="evidence" value="ECO:0007669"/>
    <property type="project" value="UniProtKB-KW"/>
</dbReference>
<dbReference type="PROSITE" id="PS01229">
    <property type="entry name" value="COF_2"/>
    <property type="match status" value="1"/>
</dbReference>
<protein>
    <recommendedName>
        <fullName evidence="7">P-type Zn(2+) transporter</fullName>
        <ecNumber evidence="7">7.2.2.12</ecNumber>
    </recommendedName>
</protein>
<dbReference type="InterPro" id="IPR023299">
    <property type="entry name" value="ATPase_P-typ_cyto_dom_N"/>
</dbReference>
<dbReference type="AlphaFoldDB" id="A0A9X1BA75"/>
<dbReference type="InterPro" id="IPR018303">
    <property type="entry name" value="ATPase_P-typ_P_site"/>
</dbReference>
<evidence type="ECO:0000256" key="2">
    <source>
        <dbReference type="ARBA" id="ARBA00006024"/>
    </source>
</evidence>
<evidence type="ECO:0000256" key="6">
    <source>
        <dbReference type="ARBA" id="ARBA00023136"/>
    </source>
</evidence>
<dbReference type="SFLD" id="SFLDS00003">
    <property type="entry name" value="Haloacid_Dehalogenase"/>
    <property type="match status" value="1"/>
</dbReference>
<evidence type="ECO:0000313" key="12">
    <source>
        <dbReference type="Proteomes" id="UP001138802"/>
    </source>
</evidence>
<dbReference type="Proteomes" id="UP001138802">
    <property type="component" value="Unassembled WGS sequence"/>
</dbReference>
<evidence type="ECO:0000256" key="7">
    <source>
        <dbReference type="ARBA" id="ARBA00039097"/>
    </source>
</evidence>
<dbReference type="GO" id="GO:0005524">
    <property type="term" value="F:ATP binding"/>
    <property type="evidence" value="ECO:0007669"/>
    <property type="project" value="UniProtKB-UniRule"/>
</dbReference>
<dbReference type="PANTHER" id="PTHR48085:SF5">
    <property type="entry name" value="CADMIUM_ZINC-TRANSPORTING ATPASE HMA4-RELATED"/>
    <property type="match status" value="1"/>
</dbReference>
<dbReference type="NCBIfam" id="TIGR01525">
    <property type="entry name" value="ATPase-IB_hvy"/>
    <property type="match status" value="1"/>
</dbReference>
<dbReference type="GO" id="GO:0016887">
    <property type="term" value="F:ATP hydrolysis activity"/>
    <property type="evidence" value="ECO:0007669"/>
    <property type="project" value="InterPro"/>
</dbReference>
<keyword evidence="9" id="KW-0479">Metal-binding</keyword>
<dbReference type="GO" id="GO:0016463">
    <property type="term" value="F:P-type zinc transporter activity"/>
    <property type="evidence" value="ECO:0007669"/>
    <property type="project" value="UniProtKB-EC"/>
</dbReference>
<dbReference type="InterPro" id="IPR036412">
    <property type="entry name" value="HAD-like_sf"/>
</dbReference>
<keyword evidence="5" id="KW-1133">Transmembrane helix</keyword>
<gene>
    <name evidence="11" type="ORF">CKO25_15395</name>
</gene>
<dbReference type="InterPro" id="IPR008250">
    <property type="entry name" value="ATPase_P-typ_transduc_dom_A_sf"/>
</dbReference>
<feature type="domain" description="P-type ATPase A" evidence="10">
    <location>
        <begin position="193"/>
        <end position="290"/>
    </location>
</feature>
<evidence type="ECO:0000259" key="10">
    <source>
        <dbReference type="Pfam" id="PF00122"/>
    </source>
</evidence>
<dbReference type="NCBIfam" id="TIGR01494">
    <property type="entry name" value="ATPase_P-type"/>
    <property type="match status" value="1"/>
</dbReference>
<evidence type="ECO:0000256" key="4">
    <source>
        <dbReference type="ARBA" id="ARBA00022967"/>
    </source>
</evidence>
<accession>A0A9X1BA75</accession>
<keyword evidence="12" id="KW-1185">Reference proteome</keyword>
<dbReference type="GO" id="GO:0005886">
    <property type="term" value="C:plasma membrane"/>
    <property type="evidence" value="ECO:0007669"/>
    <property type="project" value="UniProtKB-SubCell"/>
</dbReference>
<proteinExistence type="inferred from homology"/>
<dbReference type="EMBL" id="NRSD01000018">
    <property type="protein sequence ID" value="MBK1646008.1"/>
    <property type="molecule type" value="Genomic_DNA"/>
</dbReference>
<dbReference type="PROSITE" id="PS00154">
    <property type="entry name" value="ATPASE_E1_E2"/>
    <property type="match status" value="1"/>
</dbReference>
<dbReference type="InterPro" id="IPR059000">
    <property type="entry name" value="ATPase_P-type_domA"/>
</dbReference>
<dbReference type="InterPro" id="IPR027256">
    <property type="entry name" value="P-typ_ATPase_IB"/>
</dbReference>
<dbReference type="InterPro" id="IPR051014">
    <property type="entry name" value="Cation_Transport_ATPase_IB"/>
</dbReference>
<dbReference type="Gene3D" id="3.40.50.1000">
    <property type="entry name" value="HAD superfamily/HAD-like"/>
    <property type="match status" value="1"/>
</dbReference>
<comment type="similarity">
    <text evidence="2 9">Belongs to the cation transport ATPase (P-type) (TC 3.A.3) family. Type IB subfamily.</text>
</comment>
<comment type="catalytic activity">
    <reaction evidence="8">
        <text>Zn(2+)(in) + ATP + H2O = Zn(2+)(out) + ADP + phosphate + H(+)</text>
        <dbReference type="Rhea" id="RHEA:20621"/>
        <dbReference type="ChEBI" id="CHEBI:15377"/>
        <dbReference type="ChEBI" id="CHEBI:15378"/>
        <dbReference type="ChEBI" id="CHEBI:29105"/>
        <dbReference type="ChEBI" id="CHEBI:30616"/>
        <dbReference type="ChEBI" id="CHEBI:43474"/>
        <dbReference type="ChEBI" id="CHEBI:456216"/>
        <dbReference type="EC" id="7.2.2.12"/>
    </reaction>
</comment>
<evidence type="ECO:0000256" key="5">
    <source>
        <dbReference type="ARBA" id="ARBA00022989"/>
    </source>
</evidence>
<comment type="caution">
    <text evidence="11">The sequence shown here is derived from an EMBL/GenBank/DDBJ whole genome shotgun (WGS) entry which is preliminary data.</text>
</comment>
<keyword evidence="9" id="KW-0067">ATP-binding</keyword>
<organism evidence="11 12">
    <name type="scientific">Thiocapsa imhoffii</name>
    <dbReference type="NCBI Taxonomy" id="382777"/>
    <lineage>
        <taxon>Bacteria</taxon>
        <taxon>Pseudomonadati</taxon>
        <taxon>Pseudomonadota</taxon>
        <taxon>Gammaproteobacteria</taxon>
        <taxon>Chromatiales</taxon>
        <taxon>Chromatiaceae</taxon>
        <taxon>Thiocapsa</taxon>
    </lineage>
</organism>
<keyword evidence="6" id="KW-0472">Membrane</keyword>
<dbReference type="Pfam" id="PF00122">
    <property type="entry name" value="E1-E2_ATPase"/>
    <property type="match status" value="1"/>
</dbReference>
<dbReference type="Gene3D" id="3.40.1110.10">
    <property type="entry name" value="Calcium-transporting ATPase, cytoplasmic domain N"/>
    <property type="match status" value="1"/>
</dbReference>
<dbReference type="InterPro" id="IPR023214">
    <property type="entry name" value="HAD_sf"/>
</dbReference>
<dbReference type="Pfam" id="PF00702">
    <property type="entry name" value="Hydrolase"/>
    <property type="match status" value="1"/>
</dbReference>
<dbReference type="SFLD" id="SFLDF00027">
    <property type="entry name" value="p-type_atpase"/>
    <property type="match status" value="1"/>
</dbReference>
<dbReference type="InterPro" id="IPR001757">
    <property type="entry name" value="P_typ_ATPase"/>
</dbReference>
<sequence>MPSDDCILHELPGRIRLRIPALGAPGSTPDDLEDWMDTLSEVSHTRANQVARTLVVHYDKTPGARERILRRLQGYSPPPEGGLRTGVTREPEITPMVISALTILALPWLSRPLQIALTGANIASTIGRGTETLIREGIKVEVLDALAIGLSAARGELYTANLTDFLLSLGHFLERTTERQSDRQLRKLLRPEPAMAWLERDGELIQIPGDQVESGDILQVGTGETIPVDGRVISGTALVNQALVTGEDVPVRKEAPRRVVAGSVLVEGRLRITATQVGAETTTARIARFIQESLDQRSDTQREADRLADQRVYLTLATGAVVYGLTRNLTRLQSVFLVDYSCALKLGTPVAFKSGMSRAAAHGVLMKGGDAIEQLAGVDTLVFDKTGTLTHSELSVTDVIVLRPGLSCNEAALLALVASVEEHASHPVASAIVEAARSRDLQHISHGEVDYLVAHGLSAEVNGEQILVGSRHFLEEHHGIRFADDDRQISALEASGKILLYVGAPSGPVGLIALRDTPRRDAAETMKRLRALGIENLIMITGDRRHKAEALAHELGLDAVHAEVAPEDKAALITGLQSAGRRVAFVGDGVNDGPALVAADVGIAMPRGADIARATADILLMDDRLSVVADARELAVKTMGLIRGNFRAAIGLNTGILAGAIGGVLSPVASALLHNGTTVAILLNALRGVRLASEQEALLQQRMEDLEEIGNRHGRRA</sequence>
<name>A0A9X1BA75_9GAMM</name>
<evidence type="ECO:0000256" key="8">
    <source>
        <dbReference type="ARBA" id="ARBA00047308"/>
    </source>
</evidence>
<dbReference type="PANTHER" id="PTHR48085">
    <property type="entry name" value="CADMIUM/ZINC-TRANSPORTING ATPASE HMA2-RELATED"/>
    <property type="match status" value="1"/>
</dbReference>
<dbReference type="PRINTS" id="PR00119">
    <property type="entry name" value="CATATPASE"/>
</dbReference>